<organism evidence="1 2">
    <name type="scientific">Pseudomonas putida</name>
    <name type="common">Arthrobacter siderocapsulatus</name>
    <dbReference type="NCBI Taxonomy" id="303"/>
    <lineage>
        <taxon>Bacteria</taxon>
        <taxon>Pseudomonadati</taxon>
        <taxon>Pseudomonadota</taxon>
        <taxon>Gammaproteobacteria</taxon>
        <taxon>Pseudomonadales</taxon>
        <taxon>Pseudomonadaceae</taxon>
        <taxon>Pseudomonas</taxon>
    </lineage>
</organism>
<evidence type="ECO:0000313" key="1">
    <source>
        <dbReference type="EMBL" id="OAI84890.1"/>
    </source>
</evidence>
<proteinExistence type="predicted"/>
<protein>
    <recommendedName>
        <fullName evidence="3">Phage-like protein</fullName>
    </recommendedName>
</protein>
<dbReference type="RefSeq" id="WP_064304672.1">
    <property type="nucleotide sequence ID" value="NZ_LUCV01000049.1"/>
</dbReference>
<evidence type="ECO:0008006" key="3">
    <source>
        <dbReference type="Google" id="ProtNLM"/>
    </source>
</evidence>
<gene>
    <name evidence="1" type="ORF">AYO28_03135</name>
</gene>
<comment type="caution">
    <text evidence="1">The sequence shown here is derived from an EMBL/GenBank/DDBJ whole genome shotgun (WGS) entry which is preliminary data.</text>
</comment>
<evidence type="ECO:0000313" key="2">
    <source>
        <dbReference type="Proteomes" id="UP000077752"/>
    </source>
</evidence>
<dbReference type="AlphaFoldDB" id="A0A177SD22"/>
<dbReference type="EMBL" id="LUCV01000049">
    <property type="protein sequence ID" value="OAI84890.1"/>
    <property type="molecule type" value="Genomic_DNA"/>
</dbReference>
<name>A0A177SD22_PSEPU</name>
<accession>A0A177SD22</accession>
<reference evidence="1 2" key="1">
    <citation type="submission" date="2016-03" db="EMBL/GenBank/DDBJ databases">
        <title>Draft Genome Assembly of Pseudomonas putida strain CBF10-2.</title>
        <authorList>
            <person name="Iyer R.S."/>
            <person name="Damania A."/>
        </authorList>
    </citation>
    <scope>NUCLEOTIDE SEQUENCE [LARGE SCALE GENOMIC DNA]</scope>
    <source>
        <strain evidence="1 2">CBF10-2</strain>
    </source>
</reference>
<sequence>MIYSSVSGAVVAALAAGEKGAAKGQAWQKLYNPNEEEGGCLASLSSTSGDLDRTQVDYWLAARIHHQLIPRHWDALVAKYGTSKAMKVKAIAAVKPLIPSPAKPLFVFKAVTAWAIPKLPGASRKGAKAVSLDIPLDTPAWRREALIRAAVAAGVVGKKRVEAVEEDVIILPDSFYDMNTWDLDAAPESTRRRWRADINERLNELVAEALGEVQRILEAEGLLMSHAA</sequence>
<dbReference type="Proteomes" id="UP000077752">
    <property type="component" value="Unassembled WGS sequence"/>
</dbReference>